<dbReference type="InterPro" id="IPR033985">
    <property type="entry name" value="SusD-like_N"/>
</dbReference>
<evidence type="ECO:0000256" key="4">
    <source>
        <dbReference type="ARBA" id="ARBA00023136"/>
    </source>
</evidence>
<dbReference type="InterPro" id="IPR012944">
    <property type="entry name" value="SusD_RagB_dom"/>
</dbReference>
<organism evidence="8 9">
    <name type="scientific">Butyricimonas virosa</name>
    <dbReference type="NCBI Taxonomy" id="544645"/>
    <lineage>
        <taxon>Bacteria</taxon>
        <taxon>Pseudomonadati</taxon>
        <taxon>Bacteroidota</taxon>
        <taxon>Bacteroidia</taxon>
        <taxon>Bacteroidales</taxon>
        <taxon>Odoribacteraceae</taxon>
        <taxon>Butyricimonas</taxon>
    </lineage>
</organism>
<gene>
    <name evidence="8" type="ORF">DWW18_10300</name>
</gene>
<sequence length="475" mass="54103">MKNMKIIIIALLTCLTMSSCEKWFDVSPKSDVKSDDLFKDENGFWDVLTGVYSIMVTPSAYGRELSFGYLDVMAQYYDKITSQTHNYYKTKGYDYTDTQEETRLKSIWKGHYKAIVNLNVLLEYADKNKNVFASEQHYRVVKGEAFGLRAFLHFDLLRLFGPSPADGLEQQAIPYADTYTNVAQAALPLGSFVNRVTQDLDSARIMLANSDWFGPAYQQLYEKRDSTQKERHSRMNYFTVAALQARAYNYIGDKENALKAVHEIINENTKEPMAPLSLTTSASENDRLFKNEILFRLNIEKLEDDISSYFGENAIAYGVSSSATALCFTATKVSNLYQAVSAGDDDYRLKLWFQPTDVSSSWMPAKYKNAKYIPIVRLSEVYLIAAECASGNNGLAYLNKIRAHRGLVALENITDLDAEIAKEYQKEFIAEGQMFFYYKRMNLGRIGVFSNVNLTDKNKVYQLPVPTDELDYGNM</sequence>
<evidence type="ECO:0000313" key="8">
    <source>
        <dbReference type="EMBL" id="RGV33782.1"/>
    </source>
</evidence>
<dbReference type="Pfam" id="PF07980">
    <property type="entry name" value="SusD_RagB"/>
    <property type="match status" value="1"/>
</dbReference>
<dbReference type="GO" id="GO:0009279">
    <property type="term" value="C:cell outer membrane"/>
    <property type="evidence" value="ECO:0007669"/>
    <property type="project" value="UniProtKB-SubCell"/>
</dbReference>
<reference evidence="8 9" key="1">
    <citation type="submission" date="2018-08" db="EMBL/GenBank/DDBJ databases">
        <title>A genome reference for cultivated species of the human gut microbiota.</title>
        <authorList>
            <person name="Zou Y."/>
            <person name="Xue W."/>
            <person name="Luo G."/>
        </authorList>
    </citation>
    <scope>NUCLEOTIDE SEQUENCE [LARGE SCALE GENOMIC DNA]</scope>
    <source>
        <strain evidence="8 9">AF14-49</strain>
    </source>
</reference>
<accession>A0A412X0P7</accession>
<comment type="similarity">
    <text evidence="2">Belongs to the SusD family.</text>
</comment>
<evidence type="ECO:0000259" key="6">
    <source>
        <dbReference type="Pfam" id="PF07980"/>
    </source>
</evidence>
<protein>
    <submittedName>
        <fullName evidence="8">RagB/SusD family nutrient uptake outer membrane protein</fullName>
    </submittedName>
</protein>
<comment type="subcellular location">
    <subcellularLocation>
        <location evidence="1">Cell outer membrane</location>
    </subcellularLocation>
</comment>
<dbReference type="Gene3D" id="1.25.40.900">
    <property type="match status" value="1"/>
</dbReference>
<keyword evidence="4" id="KW-0472">Membrane</keyword>
<dbReference type="AlphaFoldDB" id="A0A412X0P7"/>
<keyword evidence="5" id="KW-0998">Cell outer membrane</keyword>
<dbReference type="Gene3D" id="2.20.20.130">
    <property type="match status" value="1"/>
</dbReference>
<evidence type="ECO:0000256" key="1">
    <source>
        <dbReference type="ARBA" id="ARBA00004442"/>
    </source>
</evidence>
<proteinExistence type="inferred from homology"/>
<dbReference type="Gene3D" id="1.25.40.390">
    <property type="match status" value="1"/>
</dbReference>
<evidence type="ECO:0000256" key="5">
    <source>
        <dbReference type="ARBA" id="ARBA00023237"/>
    </source>
</evidence>
<evidence type="ECO:0000256" key="2">
    <source>
        <dbReference type="ARBA" id="ARBA00006275"/>
    </source>
</evidence>
<dbReference type="EMBL" id="QRZA01000011">
    <property type="protein sequence ID" value="RGV33782.1"/>
    <property type="molecule type" value="Genomic_DNA"/>
</dbReference>
<feature type="domain" description="SusD-like N-terminal" evidence="7">
    <location>
        <begin position="22"/>
        <end position="175"/>
    </location>
</feature>
<dbReference type="Proteomes" id="UP000283589">
    <property type="component" value="Unassembled WGS sequence"/>
</dbReference>
<evidence type="ECO:0000313" key="9">
    <source>
        <dbReference type="Proteomes" id="UP000283589"/>
    </source>
</evidence>
<evidence type="ECO:0000256" key="3">
    <source>
        <dbReference type="ARBA" id="ARBA00022729"/>
    </source>
</evidence>
<dbReference type="Pfam" id="PF14322">
    <property type="entry name" value="SusD-like_3"/>
    <property type="match status" value="1"/>
</dbReference>
<dbReference type="InterPro" id="IPR011990">
    <property type="entry name" value="TPR-like_helical_dom_sf"/>
</dbReference>
<evidence type="ECO:0000259" key="7">
    <source>
        <dbReference type="Pfam" id="PF14322"/>
    </source>
</evidence>
<dbReference type="PROSITE" id="PS51257">
    <property type="entry name" value="PROKAR_LIPOPROTEIN"/>
    <property type="match status" value="1"/>
</dbReference>
<dbReference type="RefSeq" id="WP_087421531.1">
    <property type="nucleotide sequence ID" value="NZ_CALBWO010000071.1"/>
</dbReference>
<comment type="caution">
    <text evidence="8">The sequence shown here is derived from an EMBL/GenBank/DDBJ whole genome shotgun (WGS) entry which is preliminary data.</text>
</comment>
<feature type="domain" description="RagB/SusD" evidence="6">
    <location>
        <begin position="365"/>
        <end position="441"/>
    </location>
</feature>
<name>A0A412X0P7_9BACT</name>
<keyword evidence="3" id="KW-0732">Signal</keyword>
<dbReference type="SUPFAM" id="SSF48452">
    <property type="entry name" value="TPR-like"/>
    <property type="match status" value="1"/>
</dbReference>